<gene>
    <name evidence="1" type="ORF">S01H1_30437</name>
</gene>
<evidence type="ECO:0000313" key="1">
    <source>
        <dbReference type="EMBL" id="GAF97623.1"/>
    </source>
</evidence>
<protein>
    <submittedName>
        <fullName evidence="1">Uncharacterized protein</fullName>
    </submittedName>
</protein>
<comment type="caution">
    <text evidence="1">The sequence shown here is derived from an EMBL/GenBank/DDBJ whole genome shotgun (WGS) entry which is preliminary data.</text>
</comment>
<name>X0TVL9_9ZZZZ</name>
<dbReference type="EMBL" id="BARS01018731">
    <property type="protein sequence ID" value="GAF97623.1"/>
    <property type="molecule type" value="Genomic_DNA"/>
</dbReference>
<proteinExistence type="predicted"/>
<accession>X0TVL9</accession>
<dbReference type="AlphaFoldDB" id="X0TVL9"/>
<reference evidence="1" key="1">
    <citation type="journal article" date="2014" name="Front. Microbiol.">
        <title>High frequency of phylogenetically diverse reductive dehalogenase-homologous genes in deep subseafloor sedimentary metagenomes.</title>
        <authorList>
            <person name="Kawai M."/>
            <person name="Futagami T."/>
            <person name="Toyoda A."/>
            <person name="Takaki Y."/>
            <person name="Nishi S."/>
            <person name="Hori S."/>
            <person name="Arai W."/>
            <person name="Tsubouchi T."/>
            <person name="Morono Y."/>
            <person name="Uchiyama I."/>
            <person name="Ito T."/>
            <person name="Fujiyama A."/>
            <person name="Inagaki F."/>
            <person name="Takami H."/>
        </authorList>
    </citation>
    <scope>NUCLEOTIDE SEQUENCE</scope>
    <source>
        <strain evidence="1">Expedition CK06-06</strain>
    </source>
</reference>
<sequence length="88" mass="9906">MPLSYNLEQALTSAAKEISETCRSAKALMDKAHVLLEPEVDAQMPRELLVEEALQYAIDELHNTCIPGFDDAFWLELCKRAGMKRPLS</sequence>
<organism evidence="1">
    <name type="scientific">marine sediment metagenome</name>
    <dbReference type="NCBI Taxonomy" id="412755"/>
    <lineage>
        <taxon>unclassified sequences</taxon>
        <taxon>metagenomes</taxon>
        <taxon>ecological metagenomes</taxon>
    </lineage>
</organism>